<name>A0A1F6GWF4_9PROT</name>
<dbReference type="Proteomes" id="UP000177583">
    <property type="component" value="Unassembled WGS sequence"/>
</dbReference>
<proteinExistence type="predicted"/>
<organism evidence="1 2">
    <name type="scientific">Candidatus Lambdaproteobacteria bacterium RIFOXYD2_FULL_56_26</name>
    <dbReference type="NCBI Taxonomy" id="1817773"/>
    <lineage>
        <taxon>Bacteria</taxon>
        <taxon>Pseudomonadati</taxon>
        <taxon>Pseudomonadota</taxon>
        <taxon>Candidatus Lambdaproteobacteria</taxon>
    </lineage>
</organism>
<reference evidence="1 2" key="1">
    <citation type="journal article" date="2016" name="Nat. Commun.">
        <title>Thousands of microbial genomes shed light on interconnected biogeochemical processes in an aquifer system.</title>
        <authorList>
            <person name="Anantharaman K."/>
            <person name="Brown C.T."/>
            <person name="Hug L.A."/>
            <person name="Sharon I."/>
            <person name="Castelle C.J."/>
            <person name="Probst A.J."/>
            <person name="Thomas B.C."/>
            <person name="Singh A."/>
            <person name="Wilkins M.J."/>
            <person name="Karaoz U."/>
            <person name="Brodie E.L."/>
            <person name="Williams K.H."/>
            <person name="Hubbard S.S."/>
            <person name="Banfield J.F."/>
        </authorList>
    </citation>
    <scope>NUCLEOTIDE SEQUENCE [LARGE SCALE GENOMIC DNA]</scope>
</reference>
<dbReference type="AlphaFoldDB" id="A0A1F6GWF4"/>
<sequence>MKNLLLFLLLLAIGGAGFDLAAQDSRLELRLFAVSSGASAIFSRHTQGTETFYYDGGGVGARISGDRLSLSYISGNSNLVSATDSSADVSIDMRYSGECKTTQTALEHSWYSDKPQARSQWTFALGAGVMNLDCTNRNLDDGTLLNYSARSSVLTLSLDYIFSGSFFMGMQTTSGIGSAKVHYPDPKSEQRYKSVYIGQAALVAGLVF</sequence>
<gene>
    <name evidence="1" type="ORF">A2557_05470</name>
</gene>
<comment type="caution">
    <text evidence="1">The sequence shown here is derived from an EMBL/GenBank/DDBJ whole genome shotgun (WGS) entry which is preliminary data.</text>
</comment>
<accession>A0A1F6GWF4</accession>
<evidence type="ECO:0000313" key="1">
    <source>
        <dbReference type="EMBL" id="OGH02371.1"/>
    </source>
</evidence>
<protein>
    <submittedName>
        <fullName evidence="1">Uncharacterized protein</fullName>
    </submittedName>
</protein>
<evidence type="ECO:0000313" key="2">
    <source>
        <dbReference type="Proteomes" id="UP000177583"/>
    </source>
</evidence>
<dbReference type="EMBL" id="MFNF01000022">
    <property type="protein sequence ID" value="OGH02371.1"/>
    <property type="molecule type" value="Genomic_DNA"/>
</dbReference>